<proteinExistence type="predicted"/>
<reference evidence="1" key="1">
    <citation type="submission" date="2021-01" db="EMBL/GenBank/DDBJ databases">
        <title>Whole genome shotgun sequence of Virgisporangium aliadipatigenens NBRC 105644.</title>
        <authorList>
            <person name="Komaki H."/>
            <person name="Tamura T."/>
        </authorList>
    </citation>
    <scope>NUCLEOTIDE SEQUENCE</scope>
    <source>
        <strain evidence="1">NBRC 105644</strain>
    </source>
</reference>
<protein>
    <recommendedName>
        <fullName evidence="3">Tetratricopeptide repeat protein</fullName>
    </recommendedName>
</protein>
<dbReference type="EMBL" id="BOPF01000034">
    <property type="protein sequence ID" value="GIJ50232.1"/>
    <property type="molecule type" value="Genomic_DNA"/>
</dbReference>
<dbReference type="PANTHER" id="PTHR47691:SF3">
    <property type="entry name" value="HTH-TYPE TRANSCRIPTIONAL REGULATOR RV0890C-RELATED"/>
    <property type="match status" value="1"/>
</dbReference>
<dbReference type="PRINTS" id="PR00364">
    <property type="entry name" value="DISEASERSIST"/>
</dbReference>
<dbReference type="Pfam" id="PF13176">
    <property type="entry name" value="TPR_7"/>
    <property type="match status" value="1"/>
</dbReference>
<sequence length="780" mass="83722">MFGHGEVVAVTPADPPDPGLARSLDELVGCLRALKLWAGDPSFETITRRINARGEAAGRPAHESARRGTVVDCFKTGRRRINGELVLAVVRALHDDTSYLAHWRQALRVSLAETAAAAQVRVLDRLPEGVAAFTGRRAELALITARDAGVCVLVGMAGVGKTRLAVHAGHLLAAQRRFDTTLFVDLRGFHPDPGQPPAEPAAVLDGFLRLLGLSGHEIPHGVEARSALFRERLTHRRTLVVLDNAAGEEQVRPLLPPGPGSFTLVTSRRRITGPPGTAHVDVDVFSEDDAERLLAGAVPSVAVGSDSAAYRRVARRCGHLPLALSVVAGQMTATPGWTVTDHADRLDERHEHRRLDSGVELALYLSYQHLPAARQTLLRRMAAHPGPDLDDHAAAALLGADVDAAAVHLRHLAGESLVQEPVTGRYVLHDLVRAFADVRAREEDRPVERRQALHRLFAHYLYGAAAAMDALYPAEAHRRPALPERPPTDPALQDPKAALQWLDAERATLVAVCLHAARNGRPEHTVRLAAILYSYLDNGGYPADAFAVHTEAQQVARLIGDSGAEATALTNLGVVCWQLGRHTEAIDHLERARSLCGRLGDARGEARALGNLGVVHGSAGTPERSAAFHRLALAKFVALGDRVGEANTLTNLASVSARLHEPAAALDHGGRALAIFRELRHTGGEATALNNLGDALVMLERHADAVGHYEDALLLFAALGERYGETCALNGLGHALAAQGRVPEAVSRHEAALALAHEIDRPEERARAEAALARLSRPDR</sequence>
<dbReference type="SMART" id="SM00028">
    <property type="entry name" value="TPR"/>
    <property type="match status" value="5"/>
</dbReference>
<dbReference type="GO" id="GO:0043531">
    <property type="term" value="F:ADP binding"/>
    <property type="evidence" value="ECO:0007669"/>
    <property type="project" value="InterPro"/>
</dbReference>
<dbReference type="Proteomes" id="UP000619260">
    <property type="component" value="Unassembled WGS sequence"/>
</dbReference>
<dbReference type="AlphaFoldDB" id="A0A8J4DVL1"/>
<dbReference type="Pfam" id="PF13424">
    <property type="entry name" value="TPR_12"/>
    <property type="match status" value="2"/>
</dbReference>
<evidence type="ECO:0000313" key="2">
    <source>
        <dbReference type="Proteomes" id="UP000619260"/>
    </source>
</evidence>
<dbReference type="Gene3D" id="1.25.40.10">
    <property type="entry name" value="Tetratricopeptide repeat domain"/>
    <property type="match status" value="1"/>
</dbReference>
<organism evidence="1 2">
    <name type="scientific">Virgisporangium aliadipatigenens</name>
    <dbReference type="NCBI Taxonomy" id="741659"/>
    <lineage>
        <taxon>Bacteria</taxon>
        <taxon>Bacillati</taxon>
        <taxon>Actinomycetota</taxon>
        <taxon>Actinomycetes</taxon>
        <taxon>Micromonosporales</taxon>
        <taxon>Micromonosporaceae</taxon>
        <taxon>Virgisporangium</taxon>
    </lineage>
</organism>
<dbReference type="SUPFAM" id="SSF52540">
    <property type="entry name" value="P-loop containing nucleoside triphosphate hydrolases"/>
    <property type="match status" value="1"/>
</dbReference>
<accession>A0A8J4DVL1</accession>
<dbReference type="PANTHER" id="PTHR47691">
    <property type="entry name" value="REGULATOR-RELATED"/>
    <property type="match status" value="1"/>
</dbReference>
<dbReference type="Gene3D" id="3.40.50.300">
    <property type="entry name" value="P-loop containing nucleotide triphosphate hydrolases"/>
    <property type="match status" value="1"/>
</dbReference>
<dbReference type="InterPro" id="IPR027417">
    <property type="entry name" value="P-loop_NTPase"/>
</dbReference>
<dbReference type="InterPro" id="IPR019734">
    <property type="entry name" value="TPR_rpt"/>
</dbReference>
<comment type="caution">
    <text evidence="1">The sequence shown here is derived from an EMBL/GenBank/DDBJ whole genome shotgun (WGS) entry which is preliminary data.</text>
</comment>
<evidence type="ECO:0000313" key="1">
    <source>
        <dbReference type="EMBL" id="GIJ50232.1"/>
    </source>
</evidence>
<dbReference type="SUPFAM" id="SSF48452">
    <property type="entry name" value="TPR-like"/>
    <property type="match status" value="1"/>
</dbReference>
<gene>
    <name evidence="1" type="ORF">Val02_71180</name>
</gene>
<keyword evidence="2" id="KW-1185">Reference proteome</keyword>
<dbReference type="InterPro" id="IPR011990">
    <property type="entry name" value="TPR-like_helical_dom_sf"/>
</dbReference>
<evidence type="ECO:0008006" key="3">
    <source>
        <dbReference type="Google" id="ProtNLM"/>
    </source>
</evidence>
<name>A0A8J4DVL1_9ACTN</name>